<dbReference type="EMBL" id="AFRT01002172">
    <property type="protein sequence ID" value="ELU38418.1"/>
    <property type="molecule type" value="Genomic_DNA"/>
</dbReference>
<gene>
    <name evidence="1" type="ORF">AG1IA_07553</name>
</gene>
<dbReference type="HOGENOM" id="CLU_2251867_0_0_1"/>
<keyword evidence="2" id="KW-1185">Reference proteome</keyword>
<comment type="caution">
    <text evidence="1">The sequence shown here is derived from an EMBL/GenBank/DDBJ whole genome shotgun (WGS) entry which is preliminary data.</text>
</comment>
<evidence type="ECO:0000313" key="2">
    <source>
        <dbReference type="Proteomes" id="UP000011668"/>
    </source>
</evidence>
<name>L8WNS8_THACA</name>
<reference evidence="1 2" key="1">
    <citation type="journal article" date="2013" name="Nat. Commun.">
        <title>The evolution and pathogenic mechanisms of the rice sheath blight pathogen.</title>
        <authorList>
            <person name="Zheng A."/>
            <person name="Lin R."/>
            <person name="Xu L."/>
            <person name="Qin P."/>
            <person name="Tang C."/>
            <person name="Ai P."/>
            <person name="Zhang D."/>
            <person name="Liu Y."/>
            <person name="Sun Z."/>
            <person name="Feng H."/>
            <person name="Wang Y."/>
            <person name="Chen Y."/>
            <person name="Liang X."/>
            <person name="Fu R."/>
            <person name="Li Q."/>
            <person name="Zhang J."/>
            <person name="Yu X."/>
            <person name="Xie Z."/>
            <person name="Ding L."/>
            <person name="Guan P."/>
            <person name="Tang J."/>
            <person name="Liang Y."/>
            <person name="Wang S."/>
            <person name="Deng Q."/>
            <person name="Li S."/>
            <person name="Zhu J."/>
            <person name="Wang L."/>
            <person name="Liu H."/>
            <person name="Li P."/>
        </authorList>
    </citation>
    <scope>NUCLEOTIDE SEQUENCE [LARGE SCALE GENOMIC DNA]</scope>
    <source>
        <strain evidence="2">AG-1 IA</strain>
    </source>
</reference>
<accession>L8WNS8</accession>
<sequence length="104" mass="11811">MTIECPLLPMLQTFAGLSSHRGQVLPPAFKPHHVVAFLLRSSTQPPLIGSHMTDSQRAWRWMTRRDDGWYNMQNAKCMRTASGIDKGAARHAAEENRPSWVCHK</sequence>
<proteinExistence type="predicted"/>
<protein>
    <submittedName>
        <fullName evidence="1">Uncharacterized protein</fullName>
    </submittedName>
</protein>
<dbReference type="Proteomes" id="UP000011668">
    <property type="component" value="Unassembled WGS sequence"/>
</dbReference>
<evidence type="ECO:0000313" key="1">
    <source>
        <dbReference type="EMBL" id="ELU38418.1"/>
    </source>
</evidence>
<organism evidence="1 2">
    <name type="scientific">Thanatephorus cucumeris (strain AG1-IA)</name>
    <name type="common">Rice sheath blight fungus</name>
    <name type="synonym">Rhizoctonia solani</name>
    <dbReference type="NCBI Taxonomy" id="983506"/>
    <lineage>
        <taxon>Eukaryota</taxon>
        <taxon>Fungi</taxon>
        <taxon>Dikarya</taxon>
        <taxon>Basidiomycota</taxon>
        <taxon>Agaricomycotina</taxon>
        <taxon>Agaricomycetes</taxon>
        <taxon>Cantharellales</taxon>
        <taxon>Ceratobasidiaceae</taxon>
        <taxon>Rhizoctonia</taxon>
        <taxon>Rhizoctonia solani AG-1</taxon>
    </lineage>
</organism>
<dbReference type="AlphaFoldDB" id="L8WNS8"/>